<dbReference type="Proteomes" id="UP001153069">
    <property type="component" value="Unassembled WGS sequence"/>
</dbReference>
<evidence type="ECO:0008006" key="5">
    <source>
        <dbReference type="Google" id="ProtNLM"/>
    </source>
</evidence>
<dbReference type="OrthoDB" id="192262at2759"/>
<organism evidence="3 4">
    <name type="scientific">Seminavis robusta</name>
    <dbReference type="NCBI Taxonomy" id="568900"/>
    <lineage>
        <taxon>Eukaryota</taxon>
        <taxon>Sar</taxon>
        <taxon>Stramenopiles</taxon>
        <taxon>Ochrophyta</taxon>
        <taxon>Bacillariophyta</taxon>
        <taxon>Bacillariophyceae</taxon>
        <taxon>Bacillariophycidae</taxon>
        <taxon>Naviculales</taxon>
        <taxon>Naviculaceae</taxon>
        <taxon>Seminavis</taxon>
    </lineage>
</organism>
<feature type="compositionally biased region" description="Low complexity" evidence="1">
    <location>
        <begin position="1"/>
        <end position="11"/>
    </location>
</feature>
<keyword evidence="2" id="KW-0472">Membrane</keyword>
<keyword evidence="4" id="KW-1185">Reference proteome</keyword>
<evidence type="ECO:0000256" key="2">
    <source>
        <dbReference type="SAM" id="Phobius"/>
    </source>
</evidence>
<gene>
    <name evidence="3" type="ORF">SEMRO_131_G062260.1</name>
</gene>
<sequence>MSTTGSTTSSTPGGGGSKTTKTKPGFTSSTNNQMKGGELRASVLSVYDLPTRDQPSHVSISACGATVTTAAPTSRHKDRNSFKFTGATSTDLVLKAKTLEQLYKSHFQVEVVYETKPWLNLFASYKMSQLNVWESTWLVLDLEQAAQATQVATTDAASSLPDSNSGLMEDLPPTIRIKVQLRGPYRPEIAALLGVAQTWFGFMDQVESSVITLGEKTPNLPANKGLLLIPAVPMATAAVVLTPILTGLCVVFLPIFVPVLAALLTVGACLTGTGLVLYGSTSGGRQHVAHMLEPAAQHMLATQSGQSLLYETGPRPSPVSVARVVLPQGMWGRLAVSLAVDAIGSASYLVPVVGEVTDVAWAPLQTCLIIAMYDTTTPHLKYLSFAEEILPFTDFVPSATIGWAAQFGPQLLLQNGKPAAAATTTNASGVPTQLMVPVKKD</sequence>
<keyword evidence="2" id="KW-0812">Transmembrane</keyword>
<accession>A0A9N8DGI3</accession>
<dbReference type="AlphaFoldDB" id="A0A9N8DGI3"/>
<proteinExistence type="predicted"/>
<reference evidence="3" key="1">
    <citation type="submission" date="2020-06" db="EMBL/GenBank/DDBJ databases">
        <authorList>
            <consortium name="Plant Systems Biology data submission"/>
        </authorList>
    </citation>
    <scope>NUCLEOTIDE SEQUENCE</scope>
    <source>
        <strain evidence="3">D6</strain>
    </source>
</reference>
<dbReference type="EMBL" id="CAICTM010000130">
    <property type="protein sequence ID" value="CAB9502239.1"/>
    <property type="molecule type" value="Genomic_DNA"/>
</dbReference>
<comment type="caution">
    <text evidence="3">The sequence shown here is derived from an EMBL/GenBank/DDBJ whole genome shotgun (WGS) entry which is preliminary data.</text>
</comment>
<evidence type="ECO:0000313" key="4">
    <source>
        <dbReference type="Proteomes" id="UP001153069"/>
    </source>
</evidence>
<feature type="compositionally biased region" description="Low complexity" evidence="1">
    <location>
        <begin position="18"/>
        <end position="30"/>
    </location>
</feature>
<evidence type="ECO:0000256" key="1">
    <source>
        <dbReference type="SAM" id="MobiDB-lite"/>
    </source>
</evidence>
<protein>
    <recommendedName>
        <fullName evidence="5">Transmembrane protein</fullName>
    </recommendedName>
</protein>
<keyword evidence="2" id="KW-1133">Transmembrane helix</keyword>
<feature type="transmembrane region" description="Helical" evidence="2">
    <location>
        <begin position="226"/>
        <end position="253"/>
    </location>
</feature>
<feature type="region of interest" description="Disordered" evidence="1">
    <location>
        <begin position="1"/>
        <end position="34"/>
    </location>
</feature>
<name>A0A9N8DGI3_9STRA</name>
<feature type="transmembrane region" description="Helical" evidence="2">
    <location>
        <begin position="259"/>
        <end position="278"/>
    </location>
</feature>
<evidence type="ECO:0000313" key="3">
    <source>
        <dbReference type="EMBL" id="CAB9502239.1"/>
    </source>
</evidence>